<dbReference type="PROSITE" id="PS51318">
    <property type="entry name" value="TAT"/>
    <property type="match status" value="1"/>
</dbReference>
<dbReference type="InterPro" id="IPR006311">
    <property type="entry name" value="TAT_signal"/>
</dbReference>
<dbReference type="PROSITE" id="PS51257">
    <property type="entry name" value="PROKAR_LIPOPROTEIN"/>
    <property type="match status" value="1"/>
</dbReference>
<evidence type="ECO:0000313" key="3">
    <source>
        <dbReference type="Proteomes" id="UP000256661"/>
    </source>
</evidence>
<keyword evidence="1" id="KW-0732">Signal</keyword>
<dbReference type="RefSeq" id="WP_116023480.1">
    <property type="nucleotide sequence ID" value="NZ_QTTT01000001.1"/>
</dbReference>
<dbReference type="InterPro" id="IPR011042">
    <property type="entry name" value="6-blade_b-propeller_TolB-like"/>
</dbReference>
<evidence type="ECO:0008006" key="4">
    <source>
        <dbReference type="Google" id="ProtNLM"/>
    </source>
</evidence>
<proteinExistence type="predicted"/>
<gene>
    <name evidence="2" type="ORF">DFJ69_3446</name>
</gene>
<dbReference type="Proteomes" id="UP000256661">
    <property type="component" value="Unassembled WGS sequence"/>
</dbReference>
<dbReference type="OrthoDB" id="9812926at2"/>
<accession>A0A3D9SPS7</accession>
<feature type="signal peptide" evidence="1">
    <location>
        <begin position="1"/>
        <end position="32"/>
    </location>
</feature>
<dbReference type="InterPro" id="IPR048031">
    <property type="entry name" value="ScyD/ScyE-like"/>
</dbReference>
<evidence type="ECO:0000256" key="1">
    <source>
        <dbReference type="SAM" id="SignalP"/>
    </source>
</evidence>
<dbReference type="NCBIfam" id="NF033206">
    <property type="entry name" value="ScyE_fam"/>
    <property type="match status" value="1"/>
</dbReference>
<dbReference type="SUPFAM" id="SSF63829">
    <property type="entry name" value="Calcium-dependent phosphotriesterase"/>
    <property type="match status" value="2"/>
</dbReference>
<dbReference type="EMBL" id="QTTT01000001">
    <property type="protein sequence ID" value="REE97966.1"/>
    <property type="molecule type" value="Genomic_DNA"/>
</dbReference>
<feature type="chain" id="PRO_5017790110" description="ScyD/ScyE family protein" evidence="1">
    <location>
        <begin position="33"/>
        <end position="399"/>
    </location>
</feature>
<organism evidence="2 3">
    <name type="scientific">Thermomonospora umbrina</name>
    <dbReference type="NCBI Taxonomy" id="111806"/>
    <lineage>
        <taxon>Bacteria</taxon>
        <taxon>Bacillati</taxon>
        <taxon>Actinomycetota</taxon>
        <taxon>Actinomycetes</taxon>
        <taxon>Streptosporangiales</taxon>
        <taxon>Thermomonosporaceae</taxon>
        <taxon>Thermomonospora</taxon>
    </lineage>
</organism>
<dbReference type="Gene3D" id="2.120.10.30">
    <property type="entry name" value="TolB, C-terminal domain"/>
    <property type="match status" value="1"/>
</dbReference>
<comment type="caution">
    <text evidence="2">The sequence shown here is derived from an EMBL/GenBank/DDBJ whole genome shotgun (WGS) entry which is preliminary data.</text>
</comment>
<sequence>MSRSRKSWTGAALAVAAAGCVTAGLVPGTAQAQGAPSLQVIAGKLNNPRGVTVLGDGTILVAESGTGGKGPCVGKGEARQCFGATGAIFRMKGAWKGRVVKGLPSINEGGGSAAIGPVDVAVSGKDYYVLNGFGGSTAHRARFGSNARRMGTLYRVRGAAVQGDLVSHETRLDPDWVLPRTDPGEPRINANPWRFASASGGQYVTDAGGNDLVRVSGGRTYTEAVFPHGRIAVPASARTAVNSAQAKRLLRVIAGAPAASQTIPVQSVPTGVVRGPDGALYVGELGGFAPGASRIWRIVPGRRPTLFASGLTAVSDLALDGRGNLVALTMTTGFGPGPNDPPQPGALYRINLRTKKRTEIPTAGRLFFPTGVAVGPRGAVYVANRGIGNGAGQLVRITF</sequence>
<name>A0A3D9SPS7_9ACTN</name>
<evidence type="ECO:0000313" key="2">
    <source>
        <dbReference type="EMBL" id="REE97966.1"/>
    </source>
</evidence>
<reference evidence="2 3" key="1">
    <citation type="submission" date="2018-08" db="EMBL/GenBank/DDBJ databases">
        <title>Sequencing the genomes of 1000 actinobacteria strains.</title>
        <authorList>
            <person name="Klenk H.-P."/>
        </authorList>
    </citation>
    <scope>NUCLEOTIDE SEQUENCE [LARGE SCALE GENOMIC DNA]</scope>
    <source>
        <strain evidence="2 3">DSM 43927</strain>
    </source>
</reference>
<keyword evidence="3" id="KW-1185">Reference proteome</keyword>
<protein>
    <recommendedName>
        <fullName evidence="4">ScyD/ScyE family protein</fullName>
    </recommendedName>
</protein>
<dbReference type="AlphaFoldDB" id="A0A3D9SPS7"/>